<keyword evidence="1" id="KW-0812">Transmembrane</keyword>
<proteinExistence type="predicted"/>
<feature type="transmembrane region" description="Helical" evidence="1">
    <location>
        <begin position="101"/>
        <end position="122"/>
    </location>
</feature>
<protein>
    <submittedName>
        <fullName evidence="2">Uncharacterized protein</fullName>
    </submittedName>
</protein>
<evidence type="ECO:0000313" key="3">
    <source>
        <dbReference type="Proteomes" id="UP000030655"/>
    </source>
</evidence>
<sequence>MRNMNHFLMYCAISSVKLLSYMFHVRHVISEVNNYGISFHVTGIYRSFVIILTMFIGFICMCHAYMVYSYFNILLYFVLTGSVIVYSLAISMFVLHPKYFTLFYTFQLLEIIYTVFNFKYFCGRGIYLKNRKLGTNLMLKRSLNVSKY</sequence>
<organism evidence="2 3">
    <name type="scientific">Anncaliia algerae PRA339</name>
    <dbReference type="NCBI Taxonomy" id="1288291"/>
    <lineage>
        <taxon>Eukaryota</taxon>
        <taxon>Fungi</taxon>
        <taxon>Fungi incertae sedis</taxon>
        <taxon>Microsporidia</taxon>
        <taxon>Tubulinosematoidea</taxon>
        <taxon>Tubulinosematidae</taxon>
        <taxon>Anncaliia</taxon>
    </lineage>
</organism>
<dbReference type="HOGENOM" id="CLU_144263_0_0_1"/>
<feature type="transmembrane region" description="Helical" evidence="1">
    <location>
        <begin position="7"/>
        <end position="24"/>
    </location>
</feature>
<dbReference type="VEuPathDB" id="MicrosporidiaDB:H312_00291"/>
<evidence type="ECO:0000256" key="1">
    <source>
        <dbReference type="SAM" id="Phobius"/>
    </source>
</evidence>
<feature type="transmembrane region" description="Helical" evidence="1">
    <location>
        <begin position="44"/>
        <end position="66"/>
    </location>
</feature>
<evidence type="ECO:0000313" key="2">
    <source>
        <dbReference type="EMBL" id="KCZ82268.1"/>
    </source>
</evidence>
<name>A0A059F4P8_9MICR</name>
<gene>
    <name evidence="2" type="ORF">H312_00291</name>
</gene>
<keyword evidence="1" id="KW-0472">Membrane</keyword>
<dbReference type="AlphaFoldDB" id="A0A059F4P8"/>
<dbReference type="EMBL" id="KK365131">
    <property type="protein sequence ID" value="KCZ82268.1"/>
    <property type="molecule type" value="Genomic_DNA"/>
</dbReference>
<reference evidence="2 3" key="2">
    <citation type="submission" date="2014-03" db="EMBL/GenBank/DDBJ databases">
        <title>The Genome Sequence of Anncaliia algerae insect isolate PRA339.</title>
        <authorList>
            <consortium name="The Broad Institute Genome Sequencing Platform"/>
            <consortium name="The Broad Institute Genome Sequencing Center for Infectious Disease"/>
            <person name="Cuomo C."/>
            <person name="Becnel J."/>
            <person name="Sanscrainte N."/>
            <person name="Walker B."/>
            <person name="Young S.K."/>
            <person name="Zeng Q."/>
            <person name="Gargeya S."/>
            <person name="Fitzgerald M."/>
            <person name="Haas B."/>
            <person name="Abouelleil A."/>
            <person name="Alvarado L."/>
            <person name="Arachchi H.M."/>
            <person name="Berlin A.M."/>
            <person name="Chapman S.B."/>
            <person name="Dewar J."/>
            <person name="Goldberg J."/>
            <person name="Griggs A."/>
            <person name="Gujja S."/>
            <person name="Hansen M."/>
            <person name="Howarth C."/>
            <person name="Imamovic A."/>
            <person name="Larimer J."/>
            <person name="McCowan C."/>
            <person name="Murphy C."/>
            <person name="Neiman D."/>
            <person name="Pearson M."/>
            <person name="Priest M."/>
            <person name="Roberts A."/>
            <person name="Saif S."/>
            <person name="Shea T."/>
            <person name="Sisk P."/>
            <person name="Sykes S."/>
            <person name="Wortman J."/>
            <person name="Nusbaum C."/>
            <person name="Birren B."/>
        </authorList>
    </citation>
    <scope>NUCLEOTIDE SEQUENCE [LARGE SCALE GENOMIC DNA]</scope>
    <source>
        <strain evidence="2 3">PRA339</strain>
    </source>
</reference>
<accession>A0A059F4P8</accession>
<keyword evidence="3" id="KW-1185">Reference proteome</keyword>
<reference evidence="3" key="1">
    <citation type="submission" date="2013-02" db="EMBL/GenBank/DDBJ databases">
        <authorList>
            <consortium name="The Broad Institute Genome Sequencing Platform"/>
            <person name="Cuomo C."/>
            <person name="Becnel J."/>
            <person name="Sanscrainte N."/>
            <person name="Walker B."/>
            <person name="Young S.K."/>
            <person name="Zeng Q."/>
            <person name="Gargeya S."/>
            <person name="Fitzgerald M."/>
            <person name="Haas B."/>
            <person name="Abouelleil A."/>
            <person name="Alvarado L."/>
            <person name="Arachchi H.M."/>
            <person name="Berlin A.M."/>
            <person name="Chapman S.B."/>
            <person name="Dewar J."/>
            <person name="Goldberg J."/>
            <person name="Griggs A."/>
            <person name="Gujja S."/>
            <person name="Hansen M."/>
            <person name="Howarth C."/>
            <person name="Imamovic A."/>
            <person name="Larimer J."/>
            <person name="McCowan C."/>
            <person name="Murphy C."/>
            <person name="Neiman D."/>
            <person name="Pearson M."/>
            <person name="Priest M."/>
            <person name="Roberts A."/>
            <person name="Saif S."/>
            <person name="Shea T."/>
            <person name="Sisk P."/>
            <person name="Sykes S."/>
            <person name="Wortman J."/>
            <person name="Nusbaum C."/>
            <person name="Birren B."/>
        </authorList>
    </citation>
    <scope>NUCLEOTIDE SEQUENCE [LARGE SCALE GENOMIC DNA]</scope>
    <source>
        <strain evidence="3">PRA339</strain>
    </source>
</reference>
<dbReference type="OrthoDB" id="2187123at2759"/>
<feature type="transmembrane region" description="Helical" evidence="1">
    <location>
        <begin position="73"/>
        <end position="95"/>
    </location>
</feature>
<keyword evidence="1" id="KW-1133">Transmembrane helix</keyword>
<dbReference type="Proteomes" id="UP000030655">
    <property type="component" value="Unassembled WGS sequence"/>
</dbReference>